<evidence type="ECO:0000256" key="2">
    <source>
        <dbReference type="ARBA" id="ARBA00022840"/>
    </source>
</evidence>
<feature type="compositionally biased region" description="Polar residues" evidence="5">
    <location>
        <begin position="310"/>
        <end position="319"/>
    </location>
</feature>
<feature type="region of interest" description="Disordered" evidence="5">
    <location>
        <begin position="305"/>
        <end position="326"/>
    </location>
</feature>
<dbReference type="GO" id="GO:0005524">
    <property type="term" value="F:ATP binding"/>
    <property type="evidence" value="ECO:0007669"/>
    <property type="project" value="UniProtKB-UniRule"/>
</dbReference>
<dbReference type="SUPFAM" id="SSF52540">
    <property type="entry name" value="P-loop containing nucleoside triphosphate hydrolases"/>
    <property type="match status" value="1"/>
</dbReference>
<dbReference type="AlphaFoldDB" id="A0A420WBP6"/>
<dbReference type="PANTHER" id="PTHR30448">
    <property type="entry name" value="RNASE ADAPTER PROTEIN RAPZ"/>
    <property type="match status" value="1"/>
</dbReference>
<evidence type="ECO:0000259" key="6">
    <source>
        <dbReference type="Pfam" id="PF03668"/>
    </source>
</evidence>
<dbReference type="Proteomes" id="UP000277424">
    <property type="component" value="Unassembled WGS sequence"/>
</dbReference>
<gene>
    <name evidence="8" type="ORF">BCL74_2907</name>
</gene>
<dbReference type="InterPro" id="IPR053931">
    <property type="entry name" value="RapZ_C"/>
</dbReference>
<dbReference type="Pfam" id="PF22740">
    <property type="entry name" value="PapZ_C"/>
    <property type="match status" value="1"/>
</dbReference>
<keyword evidence="2 4" id="KW-0067">ATP-binding</keyword>
<dbReference type="GO" id="GO:0005525">
    <property type="term" value="F:GTP binding"/>
    <property type="evidence" value="ECO:0007669"/>
    <property type="project" value="UniProtKB-UniRule"/>
</dbReference>
<dbReference type="Pfam" id="PF03668">
    <property type="entry name" value="RapZ-like_N"/>
    <property type="match status" value="1"/>
</dbReference>
<accession>A0A420WBP6</accession>
<dbReference type="HAMAP" id="MF_00636">
    <property type="entry name" value="RapZ_like"/>
    <property type="match status" value="1"/>
</dbReference>
<sequence>MSDLAPFPAAADAITDRVVLVTGLSGAGRTACLKALEDIGYEAIDNLPIGLLQLLLDGAGEPGGIRRPLAIGVDIRTRDFEADRLAALIDAAHGAALGRCTRDIRLLFLDCDDEVLARRFTETRRRHPLAADRPVMDGIRLERQRIAPLKERADQVIDTSALAPGDLRRRLWTEYALDPRHGVTLTVLSFSYREGLPREADLVFDVRFLKNPHYDAALRPLDGRAPAVARYVEGDAGFPPFFERLTAMLEPLLPRYYEEGKSYLTIALGCTGGRHRSVYVAERLAAWLREAGQQVILVHRDMEKWESRQKSGLSTGEAQTSEKESP</sequence>
<evidence type="ECO:0000256" key="5">
    <source>
        <dbReference type="SAM" id="MobiDB-lite"/>
    </source>
</evidence>
<protein>
    <submittedName>
        <fullName evidence="8">UPF0042 nucleotide-binding protein</fullName>
    </submittedName>
</protein>
<evidence type="ECO:0000256" key="4">
    <source>
        <dbReference type="HAMAP-Rule" id="MF_00636"/>
    </source>
</evidence>
<proteinExistence type="inferred from homology"/>
<evidence type="ECO:0000256" key="3">
    <source>
        <dbReference type="ARBA" id="ARBA00023134"/>
    </source>
</evidence>
<keyword evidence="1 4" id="KW-0547">Nucleotide-binding</keyword>
<comment type="caution">
    <text evidence="8">The sequence shown here is derived from an EMBL/GenBank/DDBJ whole genome shotgun (WGS) entry which is preliminary data.</text>
</comment>
<feature type="binding site" evidence="4">
    <location>
        <begin position="74"/>
        <end position="77"/>
    </location>
    <ligand>
        <name>GTP</name>
        <dbReference type="ChEBI" id="CHEBI:37565"/>
    </ligand>
</feature>
<dbReference type="EMBL" id="RBIG01000003">
    <property type="protein sequence ID" value="RKQ68427.1"/>
    <property type="molecule type" value="Genomic_DNA"/>
</dbReference>
<evidence type="ECO:0000313" key="8">
    <source>
        <dbReference type="EMBL" id="RKQ68427.1"/>
    </source>
</evidence>
<name>A0A420WBP6_9PROT</name>
<feature type="domain" description="RapZ-like N-terminal" evidence="6">
    <location>
        <begin position="18"/>
        <end position="175"/>
    </location>
</feature>
<evidence type="ECO:0000256" key="1">
    <source>
        <dbReference type="ARBA" id="ARBA00022741"/>
    </source>
</evidence>
<dbReference type="InterPro" id="IPR005337">
    <property type="entry name" value="RapZ-like"/>
</dbReference>
<dbReference type="NCBIfam" id="NF003828">
    <property type="entry name" value="PRK05416.1"/>
    <property type="match status" value="1"/>
</dbReference>
<keyword evidence="3 4" id="KW-0342">GTP-binding</keyword>
<dbReference type="PANTHER" id="PTHR30448:SF0">
    <property type="entry name" value="RNASE ADAPTER PROTEIN RAPZ"/>
    <property type="match status" value="1"/>
</dbReference>
<dbReference type="InterPro" id="IPR027417">
    <property type="entry name" value="P-loop_NTPase"/>
</dbReference>
<feature type="domain" description="RapZ C-terminal" evidence="7">
    <location>
        <begin position="184"/>
        <end position="303"/>
    </location>
</feature>
<dbReference type="RefSeq" id="WP_121221062.1">
    <property type="nucleotide sequence ID" value="NZ_RBIG01000003.1"/>
</dbReference>
<dbReference type="OrthoDB" id="9784461at2"/>
<dbReference type="PIRSF" id="PIRSF005052">
    <property type="entry name" value="P-loopkin"/>
    <property type="match status" value="1"/>
</dbReference>
<feature type="binding site" evidence="4">
    <location>
        <begin position="23"/>
        <end position="30"/>
    </location>
    <ligand>
        <name>ATP</name>
        <dbReference type="ChEBI" id="CHEBI:30616"/>
    </ligand>
</feature>
<evidence type="ECO:0000313" key="9">
    <source>
        <dbReference type="Proteomes" id="UP000277424"/>
    </source>
</evidence>
<dbReference type="InterPro" id="IPR053930">
    <property type="entry name" value="RapZ-like_N"/>
</dbReference>
<evidence type="ECO:0000259" key="7">
    <source>
        <dbReference type="Pfam" id="PF22740"/>
    </source>
</evidence>
<organism evidence="8 9">
    <name type="scientific">Oceanibaculum indicum</name>
    <dbReference type="NCBI Taxonomy" id="526216"/>
    <lineage>
        <taxon>Bacteria</taxon>
        <taxon>Pseudomonadati</taxon>
        <taxon>Pseudomonadota</taxon>
        <taxon>Alphaproteobacteria</taxon>
        <taxon>Rhodospirillales</taxon>
        <taxon>Oceanibaculaceae</taxon>
        <taxon>Oceanibaculum</taxon>
    </lineage>
</organism>
<reference evidence="8 9" key="1">
    <citation type="submission" date="2018-10" db="EMBL/GenBank/DDBJ databases">
        <title>Comparative analysis of microorganisms from saline springs in Andes Mountain Range, Colombia.</title>
        <authorList>
            <person name="Rubin E."/>
        </authorList>
    </citation>
    <scope>NUCLEOTIDE SEQUENCE [LARGE SCALE GENOMIC DNA]</scope>
    <source>
        <strain evidence="8 9">USBA 36</strain>
    </source>
</reference>